<proteinExistence type="predicted"/>
<dbReference type="Proteomes" id="UP000604161">
    <property type="component" value="Unassembled WGS sequence"/>
</dbReference>
<protein>
    <recommendedName>
        <fullName evidence="3">tRNA 2-thiouridine synthesizing protein B</fullName>
    </recommendedName>
</protein>
<dbReference type="InterPro" id="IPR027396">
    <property type="entry name" value="DsrEFH-like"/>
</dbReference>
<evidence type="ECO:0008006" key="3">
    <source>
        <dbReference type="Google" id="ProtNLM"/>
    </source>
</evidence>
<organism evidence="1 2">
    <name type="scientific">Marinomonas colpomeniae</name>
    <dbReference type="NCBI Taxonomy" id="2774408"/>
    <lineage>
        <taxon>Bacteria</taxon>
        <taxon>Pseudomonadati</taxon>
        <taxon>Pseudomonadota</taxon>
        <taxon>Gammaproteobacteria</taxon>
        <taxon>Oceanospirillales</taxon>
        <taxon>Oceanospirillaceae</taxon>
        <taxon>Marinomonas</taxon>
    </lineage>
</organism>
<name>A0ABR8NXY6_9GAMM</name>
<dbReference type="Pfam" id="PF04077">
    <property type="entry name" value="DsrH"/>
    <property type="match status" value="1"/>
</dbReference>
<dbReference type="InterPro" id="IPR007215">
    <property type="entry name" value="Sulphur_relay_TusB/DsrH"/>
</dbReference>
<evidence type="ECO:0000313" key="2">
    <source>
        <dbReference type="Proteomes" id="UP000604161"/>
    </source>
</evidence>
<gene>
    <name evidence="1" type="ORF">IF202_02710</name>
</gene>
<dbReference type="EMBL" id="JACYFC010000001">
    <property type="protein sequence ID" value="MBD5769952.1"/>
    <property type="molecule type" value="Genomic_DNA"/>
</dbReference>
<dbReference type="SUPFAM" id="SSF75169">
    <property type="entry name" value="DsrEFH-like"/>
    <property type="match status" value="1"/>
</dbReference>
<reference evidence="1 2" key="1">
    <citation type="submission" date="2020-09" db="EMBL/GenBank/DDBJ databases">
        <title>Marinomonas sp. nov., isolated from the cysticercosis algae of Qingdao, China.</title>
        <authorList>
            <person name="Sun X."/>
        </authorList>
    </citation>
    <scope>NUCLEOTIDE SEQUENCE [LARGE SCALE GENOMIC DNA]</scope>
    <source>
        <strain evidence="1 2">SM2066</strain>
    </source>
</reference>
<keyword evidence="2" id="KW-1185">Reference proteome</keyword>
<accession>A0ABR8NXY6</accession>
<evidence type="ECO:0000313" key="1">
    <source>
        <dbReference type="EMBL" id="MBD5769952.1"/>
    </source>
</evidence>
<sequence>MTLHQINQLAYTVDLEETWQNSLQTGDQILLIEEGILRTTQHSNSFKILIDKKNIEIFYLQSDVKAYGLTPKIGISLSDEEWVELTFSAQANISW</sequence>
<dbReference type="Gene3D" id="3.40.1260.10">
    <property type="entry name" value="DsrEFH-like"/>
    <property type="match status" value="1"/>
</dbReference>
<comment type="caution">
    <text evidence="1">The sequence shown here is derived from an EMBL/GenBank/DDBJ whole genome shotgun (WGS) entry which is preliminary data.</text>
</comment>
<dbReference type="RefSeq" id="WP_191593326.1">
    <property type="nucleotide sequence ID" value="NZ_JACYFC010000001.1"/>
</dbReference>